<dbReference type="Proteomes" id="UP000499080">
    <property type="component" value="Unassembled WGS sequence"/>
</dbReference>
<sequence length="49" mass="5271">LVATAYSCIRSQPSCPWVEELNPIKARTLSVVALLELLSSSTSLLALLL</sequence>
<keyword evidence="2" id="KW-1185">Reference proteome</keyword>
<evidence type="ECO:0000313" key="1">
    <source>
        <dbReference type="EMBL" id="GBO24647.1"/>
    </source>
</evidence>
<dbReference type="AlphaFoldDB" id="A0A4Y2VLM1"/>
<proteinExistence type="predicted"/>
<evidence type="ECO:0000313" key="2">
    <source>
        <dbReference type="Proteomes" id="UP000499080"/>
    </source>
</evidence>
<reference evidence="1 2" key="1">
    <citation type="journal article" date="2019" name="Sci. Rep.">
        <title>Orb-weaving spider Araneus ventricosus genome elucidates the spidroin gene catalogue.</title>
        <authorList>
            <person name="Kono N."/>
            <person name="Nakamura H."/>
            <person name="Ohtoshi R."/>
            <person name="Moran D.A.P."/>
            <person name="Shinohara A."/>
            <person name="Yoshida Y."/>
            <person name="Fujiwara M."/>
            <person name="Mori M."/>
            <person name="Tomita M."/>
            <person name="Arakawa K."/>
        </authorList>
    </citation>
    <scope>NUCLEOTIDE SEQUENCE [LARGE SCALE GENOMIC DNA]</scope>
</reference>
<accession>A0A4Y2VLM1</accession>
<comment type="caution">
    <text evidence="1">The sequence shown here is derived from an EMBL/GenBank/DDBJ whole genome shotgun (WGS) entry which is preliminary data.</text>
</comment>
<name>A0A4Y2VLM1_ARAVE</name>
<protein>
    <submittedName>
        <fullName evidence="1">Uncharacterized protein</fullName>
    </submittedName>
</protein>
<dbReference type="EMBL" id="BGPR01047596">
    <property type="protein sequence ID" value="GBO24647.1"/>
    <property type="molecule type" value="Genomic_DNA"/>
</dbReference>
<feature type="non-terminal residue" evidence="1">
    <location>
        <position position="1"/>
    </location>
</feature>
<gene>
    <name evidence="1" type="ORF">AVEN_145013_1</name>
</gene>
<organism evidence="1 2">
    <name type="scientific">Araneus ventricosus</name>
    <name type="common">Orbweaver spider</name>
    <name type="synonym">Epeira ventricosa</name>
    <dbReference type="NCBI Taxonomy" id="182803"/>
    <lineage>
        <taxon>Eukaryota</taxon>
        <taxon>Metazoa</taxon>
        <taxon>Ecdysozoa</taxon>
        <taxon>Arthropoda</taxon>
        <taxon>Chelicerata</taxon>
        <taxon>Arachnida</taxon>
        <taxon>Araneae</taxon>
        <taxon>Araneomorphae</taxon>
        <taxon>Entelegynae</taxon>
        <taxon>Araneoidea</taxon>
        <taxon>Araneidae</taxon>
        <taxon>Araneus</taxon>
    </lineage>
</organism>